<protein>
    <recommendedName>
        <fullName evidence="3">BZIP domain-containing protein</fullName>
    </recommendedName>
</protein>
<dbReference type="PROSITE" id="PS50217">
    <property type="entry name" value="BZIP"/>
    <property type="match status" value="1"/>
</dbReference>
<dbReference type="SUPFAM" id="SSF57959">
    <property type="entry name" value="Leucine zipper domain"/>
    <property type="match status" value="1"/>
</dbReference>
<dbReference type="Gene3D" id="1.20.5.170">
    <property type="match status" value="1"/>
</dbReference>
<name>A0AAN8B6W3_9TELE</name>
<dbReference type="Pfam" id="PF00170">
    <property type="entry name" value="bZIP_1"/>
    <property type="match status" value="1"/>
</dbReference>
<dbReference type="EMBL" id="JAULUE010002064">
    <property type="protein sequence ID" value="KAK5879686.1"/>
    <property type="molecule type" value="Genomic_DNA"/>
</dbReference>
<keyword evidence="5" id="KW-1185">Reference proteome</keyword>
<dbReference type="GO" id="GO:0000981">
    <property type="term" value="F:DNA-binding transcription factor activity, RNA polymerase II-specific"/>
    <property type="evidence" value="ECO:0007669"/>
    <property type="project" value="TreeGrafter"/>
</dbReference>
<dbReference type="InterPro" id="IPR000837">
    <property type="entry name" value="AP-1"/>
</dbReference>
<evidence type="ECO:0000259" key="3">
    <source>
        <dbReference type="PROSITE" id="PS50217"/>
    </source>
</evidence>
<evidence type="ECO:0000313" key="4">
    <source>
        <dbReference type="EMBL" id="KAK5879686.1"/>
    </source>
</evidence>
<dbReference type="InterPro" id="IPR046347">
    <property type="entry name" value="bZIP_sf"/>
</dbReference>
<comment type="caution">
    <text evidence="4">The sequence shown here is derived from an EMBL/GenBank/DDBJ whole genome shotgun (WGS) entry which is preliminary data.</text>
</comment>
<dbReference type="GO" id="GO:0000978">
    <property type="term" value="F:RNA polymerase II cis-regulatory region sequence-specific DNA binding"/>
    <property type="evidence" value="ECO:0007669"/>
    <property type="project" value="TreeGrafter"/>
</dbReference>
<feature type="compositionally biased region" description="Basic residues" evidence="2">
    <location>
        <begin position="31"/>
        <end position="49"/>
    </location>
</feature>
<evidence type="ECO:0000313" key="5">
    <source>
        <dbReference type="Proteomes" id="UP001335648"/>
    </source>
</evidence>
<sequence length="117" mass="13595">MSDSSRKSPEKRSQRNASGGCEGSEDEGRTMKKREKNRVAAKKSRKRHTQRADLLHETCELLEQRNRKLRREVDSLSEEQRHLSETLRAHEPLCPMMHCSLSSSNLQTDTMTARRIF</sequence>
<dbReference type="PROSITE" id="PS00036">
    <property type="entry name" value="BZIP_BASIC"/>
    <property type="match status" value="1"/>
</dbReference>
<keyword evidence="1" id="KW-0175">Coiled coil</keyword>
<dbReference type="SMART" id="SM00338">
    <property type="entry name" value="BRLZ"/>
    <property type="match status" value="1"/>
</dbReference>
<feature type="region of interest" description="Disordered" evidence="2">
    <location>
        <begin position="1"/>
        <end position="52"/>
    </location>
</feature>
<reference evidence="4 5" key="1">
    <citation type="journal article" date="2023" name="Mol. Biol. Evol.">
        <title>Genomics of Secondarily Temperate Adaptation in the Only Non-Antarctic Icefish.</title>
        <authorList>
            <person name="Rivera-Colon A.G."/>
            <person name="Rayamajhi N."/>
            <person name="Minhas B.F."/>
            <person name="Madrigal G."/>
            <person name="Bilyk K.T."/>
            <person name="Yoon V."/>
            <person name="Hune M."/>
            <person name="Gregory S."/>
            <person name="Cheng C.H.C."/>
            <person name="Catchen J.M."/>
        </authorList>
    </citation>
    <scope>NUCLEOTIDE SEQUENCE [LARGE SCALE GENOMIC DNA]</scope>
    <source>
        <strain evidence="4">JC2023a</strain>
    </source>
</reference>
<accession>A0AAN8B6W3</accession>
<feature type="domain" description="BZIP" evidence="3">
    <location>
        <begin position="27"/>
        <end position="90"/>
    </location>
</feature>
<dbReference type="AlphaFoldDB" id="A0AAN8B6W3"/>
<evidence type="ECO:0000256" key="1">
    <source>
        <dbReference type="SAM" id="Coils"/>
    </source>
</evidence>
<feature type="compositionally biased region" description="Basic and acidic residues" evidence="2">
    <location>
        <begin position="1"/>
        <end position="13"/>
    </location>
</feature>
<evidence type="ECO:0000256" key="2">
    <source>
        <dbReference type="SAM" id="MobiDB-lite"/>
    </source>
</evidence>
<dbReference type="Proteomes" id="UP001335648">
    <property type="component" value="Unassembled WGS sequence"/>
</dbReference>
<dbReference type="PRINTS" id="PR00042">
    <property type="entry name" value="LEUZIPPRFOS"/>
</dbReference>
<proteinExistence type="predicted"/>
<dbReference type="InterPro" id="IPR004827">
    <property type="entry name" value="bZIP"/>
</dbReference>
<dbReference type="GO" id="GO:0005634">
    <property type="term" value="C:nucleus"/>
    <property type="evidence" value="ECO:0007669"/>
    <property type="project" value="TreeGrafter"/>
</dbReference>
<organism evidence="4 5">
    <name type="scientific">Champsocephalus esox</name>
    <name type="common">pike icefish</name>
    <dbReference type="NCBI Taxonomy" id="159716"/>
    <lineage>
        <taxon>Eukaryota</taxon>
        <taxon>Metazoa</taxon>
        <taxon>Chordata</taxon>
        <taxon>Craniata</taxon>
        <taxon>Vertebrata</taxon>
        <taxon>Euteleostomi</taxon>
        <taxon>Actinopterygii</taxon>
        <taxon>Neopterygii</taxon>
        <taxon>Teleostei</taxon>
        <taxon>Neoteleostei</taxon>
        <taxon>Acanthomorphata</taxon>
        <taxon>Eupercaria</taxon>
        <taxon>Perciformes</taxon>
        <taxon>Notothenioidei</taxon>
        <taxon>Channichthyidae</taxon>
        <taxon>Champsocephalus</taxon>
    </lineage>
</organism>
<dbReference type="PANTHER" id="PTHR23351">
    <property type="entry name" value="FOS TRANSCRIPTION FACTOR-RELATED"/>
    <property type="match status" value="1"/>
</dbReference>
<gene>
    <name evidence="4" type="ORF">CesoFtcFv8_022781</name>
</gene>
<feature type="coiled-coil region" evidence="1">
    <location>
        <begin position="52"/>
        <end position="86"/>
    </location>
</feature>
<dbReference type="PANTHER" id="PTHR23351:SF13">
    <property type="entry name" value="BASIC LEUCINE ZIPPER TRANSCRIPTIONAL FACTOR ATF-LIKE 3"/>
    <property type="match status" value="1"/>
</dbReference>